<gene>
    <name evidence="2" type="ORF">K1W69_00845</name>
</gene>
<name>A0AAE2ZFP3_9HYPH</name>
<dbReference type="AlphaFoldDB" id="A0AAE2ZFP3"/>
<dbReference type="Proteomes" id="UP001196509">
    <property type="component" value="Unassembled WGS sequence"/>
</dbReference>
<keyword evidence="3" id="KW-1185">Reference proteome</keyword>
<protein>
    <submittedName>
        <fullName evidence="2">GAF domain-containing protein</fullName>
    </submittedName>
</protein>
<evidence type="ECO:0000313" key="2">
    <source>
        <dbReference type="EMBL" id="MBW8635718.1"/>
    </source>
</evidence>
<comment type="caution">
    <text evidence="2">The sequence shown here is derived from an EMBL/GenBank/DDBJ whole genome shotgun (WGS) entry which is preliminary data.</text>
</comment>
<evidence type="ECO:0000313" key="3">
    <source>
        <dbReference type="Proteomes" id="UP001196509"/>
    </source>
</evidence>
<accession>A0AAE2ZFP3</accession>
<dbReference type="EMBL" id="JAICBX010000001">
    <property type="protein sequence ID" value="MBW8635718.1"/>
    <property type="molecule type" value="Genomic_DNA"/>
</dbReference>
<evidence type="ECO:0000259" key="1">
    <source>
        <dbReference type="Pfam" id="PF13185"/>
    </source>
</evidence>
<sequence length="169" mass="18431">MTVEGLFDAFYRSTANSGDETGAFAALETLADEVVGAKLFTLMTFDRASGEARRLYSNMPDAYPISGKKAMDSSDWSRQVLDGRQSFVANDIEGIAAVFPDHELIRSLGCESVVNIPVEVCGEVLGTINCLHERDYYNAERVQAAGALKLPGSICFLLQRLIENNGVQQ</sequence>
<dbReference type="Gene3D" id="3.30.450.40">
    <property type="match status" value="1"/>
</dbReference>
<dbReference type="SUPFAM" id="SSF55781">
    <property type="entry name" value="GAF domain-like"/>
    <property type="match status" value="1"/>
</dbReference>
<dbReference type="Pfam" id="PF13185">
    <property type="entry name" value="GAF_2"/>
    <property type="match status" value="1"/>
</dbReference>
<organism evidence="2 3">
    <name type="scientific">Flavimaribacter sediminis</name>
    <dbReference type="NCBI Taxonomy" id="2865987"/>
    <lineage>
        <taxon>Bacteria</taxon>
        <taxon>Pseudomonadati</taxon>
        <taxon>Pseudomonadota</taxon>
        <taxon>Alphaproteobacteria</taxon>
        <taxon>Hyphomicrobiales</taxon>
        <taxon>Rhizobiaceae</taxon>
        <taxon>Flavimaribacter</taxon>
    </lineage>
</organism>
<dbReference type="InterPro" id="IPR003018">
    <property type="entry name" value="GAF"/>
</dbReference>
<reference evidence="2" key="1">
    <citation type="submission" date="2021-08" db="EMBL/GenBank/DDBJ databases">
        <title>Hoeflea bacterium WL0058 sp. nov., isolated from the sediment.</title>
        <authorList>
            <person name="Wang L."/>
            <person name="Zhang D."/>
        </authorList>
    </citation>
    <scope>NUCLEOTIDE SEQUENCE</scope>
    <source>
        <strain evidence="2">WL0058</strain>
    </source>
</reference>
<feature type="domain" description="GAF" evidence="1">
    <location>
        <begin position="26"/>
        <end position="146"/>
    </location>
</feature>
<proteinExistence type="predicted"/>
<dbReference type="RefSeq" id="WP_220226440.1">
    <property type="nucleotide sequence ID" value="NZ_JAICBX010000001.1"/>
</dbReference>
<dbReference type="InterPro" id="IPR029016">
    <property type="entry name" value="GAF-like_dom_sf"/>
</dbReference>